<reference evidence="1" key="1">
    <citation type="journal article" date="2015" name="Nature">
        <title>Complex archaea that bridge the gap between prokaryotes and eukaryotes.</title>
        <authorList>
            <person name="Spang A."/>
            <person name="Saw J.H."/>
            <person name="Jorgensen S.L."/>
            <person name="Zaremba-Niedzwiedzka K."/>
            <person name="Martijn J."/>
            <person name="Lind A.E."/>
            <person name="van Eijk R."/>
            <person name="Schleper C."/>
            <person name="Guy L."/>
            <person name="Ettema T.J."/>
        </authorList>
    </citation>
    <scope>NUCLEOTIDE SEQUENCE</scope>
</reference>
<protein>
    <submittedName>
        <fullName evidence="1">Uncharacterized protein</fullName>
    </submittedName>
</protein>
<proteinExistence type="predicted"/>
<sequence>MIIPTSDGKGWIHITYFSAQRKMARDAMAKGDNAKAAFHYKLSRMTSRKRRRLT</sequence>
<accession>A0A0F9HGD6</accession>
<organism evidence="1">
    <name type="scientific">marine sediment metagenome</name>
    <dbReference type="NCBI Taxonomy" id="412755"/>
    <lineage>
        <taxon>unclassified sequences</taxon>
        <taxon>metagenomes</taxon>
        <taxon>ecological metagenomes</taxon>
    </lineage>
</organism>
<evidence type="ECO:0000313" key="1">
    <source>
        <dbReference type="EMBL" id="KKL74177.1"/>
    </source>
</evidence>
<name>A0A0F9HGD6_9ZZZZ</name>
<dbReference type="AlphaFoldDB" id="A0A0F9HGD6"/>
<gene>
    <name evidence="1" type="ORF">LCGC14_2067480</name>
</gene>
<comment type="caution">
    <text evidence="1">The sequence shown here is derived from an EMBL/GenBank/DDBJ whole genome shotgun (WGS) entry which is preliminary data.</text>
</comment>
<dbReference type="EMBL" id="LAZR01024733">
    <property type="protein sequence ID" value="KKL74177.1"/>
    <property type="molecule type" value="Genomic_DNA"/>
</dbReference>